<keyword evidence="4" id="KW-1185">Reference proteome</keyword>
<dbReference type="PANTHER" id="PTHR46590">
    <property type="entry name" value="PHOSPHATIDYLINOSITOL TRANSFER PROTEIN CSR1-RELATED"/>
    <property type="match status" value="1"/>
</dbReference>
<protein>
    <recommendedName>
        <fullName evidence="2">CRAL-TRIO domain-containing protein</fullName>
    </recommendedName>
</protein>
<dbReference type="PROSITE" id="PS50191">
    <property type="entry name" value="CRAL_TRIO"/>
    <property type="match status" value="1"/>
</dbReference>
<sequence length="682" mass="74696">MSKAIPKQVVKVPPGHIGNLDSSQKSKLAKIWLLYLHVLENPEKAQSGQIIADEAPDEGAPPLSKEEKAKEEKAHQEEAQALKLLFKTHGVDEFYNQFWLLCGPDNPDMMMLKFLRARKCLNWRIDTDVVGLLTEGDLGISKRDSKYLAQAESEKAFVAGMNDEQMPIIYIRVKKHLGKAQGEDTMTKFIIATAESFRSFISFPNDKVIIVFDLSGFGMKNMDWHALMTILQILEAYYPETLYKLYIVNAPWIFQGIWKAVSPLLDPVVRSKIIFTNKAAEMKNIPKDRLMSDLGGTLTDYPHYIPPKEGDNQSLPVNDPKRKKAMSSFIKEAKVFEEIDKLDEERMAQSEKMRLRFLEIYPLLRAKTLYDRAGIFTPDFTQHWEYKQSDGSVLTQNVGEEYGISALRKRIAQREQSFAPQGQSNEQKQNNTNFAKGPQRAGDASQSGNMGADSAASRGNDATTGAVAGGAAAGVAAGGAGAAAMASRKKAQPANRSAAPYSKPYASSILSTTSGDEQFYDTVEDISSSNTRNAEQGAAAGAGASLGEVTPAEAVASATDSNAAVSWDDDRAKTGVSQQEWTQGDGNAEQEEQPTAQQGNQYEEKDAQGFSGAASKRADEGGMRYKQGTNKSPLAGFPDLANGNGAETINKANEEAQHSVPAQQQAKRGFFSRLNCFSSKTY</sequence>
<dbReference type="InterPro" id="IPR036865">
    <property type="entry name" value="CRAL-TRIO_dom_sf"/>
</dbReference>
<gene>
    <name evidence="3" type="ORF">MVES_001874</name>
</gene>
<dbReference type="OrthoDB" id="43460at2759"/>
<dbReference type="AlphaFoldDB" id="A0A2N1JBN6"/>
<dbReference type="Pfam" id="PF00650">
    <property type="entry name" value="CRAL_TRIO"/>
    <property type="match status" value="1"/>
</dbReference>
<feature type="compositionally biased region" description="Polar residues" evidence="1">
    <location>
        <begin position="575"/>
        <end position="585"/>
    </location>
</feature>
<feature type="compositionally biased region" description="Polar residues" evidence="1">
    <location>
        <begin position="525"/>
        <end position="534"/>
    </location>
</feature>
<dbReference type="EMBL" id="KZ454990">
    <property type="protein sequence ID" value="PKI83932.1"/>
    <property type="molecule type" value="Genomic_DNA"/>
</dbReference>
<feature type="region of interest" description="Disordered" evidence="1">
    <location>
        <begin position="520"/>
        <end position="670"/>
    </location>
</feature>
<dbReference type="InterPro" id="IPR052432">
    <property type="entry name" value="PITP/CRAL-TRIO"/>
</dbReference>
<name>A0A2N1JBN6_9BASI</name>
<feature type="region of interest" description="Disordered" evidence="1">
    <location>
        <begin position="413"/>
        <end position="461"/>
    </location>
</feature>
<dbReference type="PANTHER" id="PTHR46590:SF1">
    <property type="entry name" value="PHOSPHATIDYLINOSITOL TRANSFER PROTEIN CSR1"/>
    <property type="match status" value="1"/>
</dbReference>
<evidence type="ECO:0000313" key="3">
    <source>
        <dbReference type="EMBL" id="PKI83932.1"/>
    </source>
</evidence>
<accession>A0A2N1JBN6</accession>
<evidence type="ECO:0000313" key="4">
    <source>
        <dbReference type="Proteomes" id="UP000232875"/>
    </source>
</evidence>
<feature type="compositionally biased region" description="Polar residues" evidence="1">
    <location>
        <begin position="414"/>
        <end position="434"/>
    </location>
</feature>
<organism evidence="3 4">
    <name type="scientific">Malassezia vespertilionis</name>
    <dbReference type="NCBI Taxonomy" id="2020962"/>
    <lineage>
        <taxon>Eukaryota</taxon>
        <taxon>Fungi</taxon>
        <taxon>Dikarya</taxon>
        <taxon>Basidiomycota</taxon>
        <taxon>Ustilaginomycotina</taxon>
        <taxon>Malasseziomycetes</taxon>
        <taxon>Malasseziales</taxon>
        <taxon>Malasseziaceae</taxon>
        <taxon>Malassezia</taxon>
    </lineage>
</organism>
<dbReference type="InterPro" id="IPR036273">
    <property type="entry name" value="CRAL/TRIO_N_dom_sf"/>
</dbReference>
<dbReference type="CDD" id="cd00170">
    <property type="entry name" value="SEC14"/>
    <property type="match status" value="1"/>
</dbReference>
<feature type="domain" description="CRAL-TRIO" evidence="2">
    <location>
        <begin position="146"/>
        <end position="302"/>
    </location>
</feature>
<reference evidence="3 4" key="1">
    <citation type="submission" date="2017-10" db="EMBL/GenBank/DDBJ databases">
        <title>A novel species of cold-tolerant Malassezia isolated from bats.</title>
        <authorList>
            <person name="Lorch J.M."/>
            <person name="Palmer J.M."/>
            <person name="Vanderwolf K.J."/>
            <person name="Schmidt K.Z."/>
            <person name="Verant M.L."/>
            <person name="Weller T.J."/>
            <person name="Blehert D.S."/>
        </authorList>
    </citation>
    <scope>NUCLEOTIDE SEQUENCE [LARGE SCALE GENOMIC DNA]</scope>
    <source>
        <strain evidence="3 4">NWHC:44797-103</strain>
    </source>
</reference>
<feature type="compositionally biased region" description="Basic and acidic residues" evidence="1">
    <location>
        <begin position="64"/>
        <end position="73"/>
    </location>
</feature>
<feature type="region of interest" description="Disordered" evidence="1">
    <location>
        <begin position="52"/>
        <end position="73"/>
    </location>
</feature>
<evidence type="ECO:0000256" key="1">
    <source>
        <dbReference type="SAM" id="MobiDB-lite"/>
    </source>
</evidence>
<evidence type="ECO:0000259" key="2">
    <source>
        <dbReference type="PROSITE" id="PS50191"/>
    </source>
</evidence>
<dbReference type="Gene3D" id="3.40.525.10">
    <property type="entry name" value="CRAL-TRIO lipid binding domain"/>
    <property type="match status" value="1"/>
</dbReference>
<proteinExistence type="predicted"/>
<dbReference type="Proteomes" id="UP000232875">
    <property type="component" value="Unassembled WGS sequence"/>
</dbReference>
<dbReference type="InterPro" id="IPR001251">
    <property type="entry name" value="CRAL-TRIO_dom"/>
</dbReference>
<dbReference type="SMART" id="SM00516">
    <property type="entry name" value="SEC14"/>
    <property type="match status" value="1"/>
</dbReference>
<dbReference type="SUPFAM" id="SSF52087">
    <property type="entry name" value="CRAL/TRIO domain"/>
    <property type="match status" value="1"/>
</dbReference>
<dbReference type="SUPFAM" id="SSF46938">
    <property type="entry name" value="CRAL/TRIO N-terminal domain"/>
    <property type="match status" value="1"/>
</dbReference>